<feature type="region of interest" description="Disordered" evidence="1">
    <location>
        <begin position="98"/>
        <end position="118"/>
    </location>
</feature>
<dbReference type="EMBL" id="SJPH01000002">
    <property type="protein sequence ID" value="TWT47304.1"/>
    <property type="molecule type" value="Genomic_DNA"/>
</dbReference>
<dbReference type="AlphaFoldDB" id="A0A5C5W9K8"/>
<comment type="caution">
    <text evidence="3">The sequence shown here is derived from an EMBL/GenBank/DDBJ whole genome shotgun (WGS) entry which is preliminary data.</text>
</comment>
<dbReference type="PANTHER" id="PTHR33473">
    <property type="entry name" value="ATP-DEPENDENT CLP PROTEASE ADAPTER PROTEIN CLPS1, CHLOROPLASTIC"/>
    <property type="match status" value="1"/>
</dbReference>
<evidence type="ECO:0000313" key="4">
    <source>
        <dbReference type="Proteomes" id="UP000318995"/>
    </source>
</evidence>
<dbReference type="GO" id="GO:0030163">
    <property type="term" value="P:protein catabolic process"/>
    <property type="evidence" value="ECO:0007669"/>
    <property type="project" value="InterPro"/>
</dbReference>
<dbReference type="PANTHER" id="PTHR33473:SF17">
    <property type="entry name" value="ATP-DEPENDENT CLP PROTEASE ADAPTER PROTEIN CLPS1, CHLOROPLASTIC"/>
    <property type="match status" value="1"/>
</dbReference>
<dbReference type="Proteomes" id="UP000318995">
    <property type="component" value="Unassembled WGS sequence"/>
</dbReference>
<sequence length="118" mass="13267">MDDPSEPSDNEPGMTVVVAPRRARAAKSTERRVPRYHVILWDSEDHTFEYVQQMLRELFGHSSQECVKLAKQVDAEGRAVVLTTTLEHAELKRDQIHAFGKDEERGTAGSMSASIEAE</sequence>
<evidence type="ECO:0000313" key="3">
    <source>
        <dbReference type="EMBL" id="TWT47304.1"/>
    </source>
</evidence>
<dbReference type="Pfam" id="PF02617">
    <property type="entry name" value="ClpS"/>
    <property type="match status" value="1"/>
</dbReference>
<keyword evidence="3" id="KW-0645">Protease</keyword>
<dbReference type="InterPro" id="IPR022935">
    <property type="entry name" value="ClpS"/>
</dbReference>
<gene>
    <name evidence="3" type="ORF">Pla111_09170</name>
</gene>
<name>A0A5C5W9K8_9BACT</name>
<dbReference type="GO" id="GO:0008233">
    <property type="term" value="F:peptidase activity"/>
    <property type="evidence" value="ECO:0007669"/>
    <property type="project" value="UniProtKB-KW"/>
</dbReference>
<dbReference type="Gene3D" id="3.30.1390.10">
    <property type="match status" value="1"/>
</dbReference>
<dbReference type="InterPro" id="IPR014719">
    <property type="entry name" value="Ribosomal_bL12_C/ClpS-like"/>
</dbReference>
<reference evidence="3 4" key="1">
    <citation type="submission" date="2019-02" db="EMBL/GenBank/DDBJ databases">
        <title>Deep-cultivation of Planctomycetes and their phenomic and genomic characterization uncovers novel biology.</title>
        <authorList>
            <person name="Wiegand S."/>
            <person name="Jogler M."/>
            <person name="Boedeker C."/>
            <person name="Pinto D."/>
            <person name="Vollmers J."/>
            <person name="Rivas-Marin E."/>
            <person name="Kohn T."/>
            <person name="Peeters S.H."/>
            <person name="Heuer A."/>
            <person name="Rast P."/>
            <person name="Oberbeckmann S."/>
            <person name="Bunk B."/>
            <person name="Jeske O."/>
            <person name="Meyerdierks A."/>
            <person name="Storesund J.E."/>
            <person name="Kallscheuer N."/>
            <person name="Luecker S."/>
            <person name="Lage O.M."/>
            <person name="Pohl T."/>
            <person name="Merkel B.J."/>
            <person name="Hornburger P."/>
            <person name="Mueller R.-W."/>
            <person name="Bruemmer F."/>
            <person name="Labrenz M."/>
            <person name="Spormann A.M."/>
            <person name="Op Den Camp H."/>
            <person name="Overmann J."/>
            <person name="Amann R."/>
            <person name="Jetten M.S.M."/>
            <person name="Mascher T."/>
            <person name="Medema M.H."/>
            <person name="Devos D.P."/>
            <person name="Kaster A.-K."/>
            <person name="Ovreas L."/>
            <person name="Rohde M."/>
            <person name="Galperin M.Y."/>
            <person name="Jogler C."/>
        </authorList>
    </citation>
    <scope>NUCLEOTIDE SEQUENCE [LARGE SCALE GENOMIC DNA]</scope>
    <source>
        <strain evidence="3 4">Pla111</strain>
    </source>
</reference>
<feature type="compositionally biased region" description="Polar residues" evidence="1">
    <location>
        <begin position="109"/>
        <end position="118"/>
    </location>
</feature>
<organism evidence="3 4">
    <name type="scientific">Botrimarina hoheduenensis</name>
    <dbReference type="NCBI Taxonomy" id="2528000"/>
    <lineage>
        <taxon>Bacteria</taxon>
        <taxon>Pseudomonadati</taxon>
        <taxon>Planctomycetota</taxon>
        <taxon>Planctomycetia</taxon>
        <taxon>Pirellulales</taxon>
        <taxon>Lacipirellulaceae</taxon>
        <taxon>Botrimarina</taxon>
    </lineage>
</organism>
<feature type="domain" description="Adaptor protein ClpS core" evidence="2">
    <location>
        <begin position="33"/>
        <end position="105"/>
    </location>
</feature>
<proteinExistence type="predicted"/>
<accession>A0A5C5W9K8</accession>
<evidence type="ECO:0000256" key="1">
    <source>
        <dbReference type="SAM" id="MobiDB-lite"/>
    </source>
</evidence>
<dbReference type="RefSeq" id="WP_231930730.1">
    <property type="nucleotide sequence ID" value="NZ_SJPH01000002.1"/>
</dbReference>
<protein>
    <submittedName>
        <fullName evidence="3">ATP-dependent Clp protease adaptor</fullName>
    </submittedName>
</protein>
<dbReference type="GO" id="GO:0006508">
    <property type="term" value="P:proteolysis"/>
    <property type="evidence" value="ECO:0007669"/>
    <property type="project" value="UniProtKB-KW"/>
</dbReference>
<keyword evidence="3" id="KW-0378">Hydrolase</keyword>
<keyword evidence="4" id="KW-1185">Reference proteome</keyword>
<evidence type="ECO:0000259" key="2">
    <source>
        <dbReference type="Pfam" id="PF02617"/>
    </source>
</evidence>
<dbReference type="SUPFAM" id="SSF54736">
    <property type="entry name" value="ClpS-like"/>
    <property type="match status" value="1"/>
</dbReference>
<dbReference type="InterPro" id="IPR003769">
    <property type="entry name" value="ClpS_core"/>
</dbReference>